<feature type="region of interest" description="Disordered" evidence="1">
    <location>
        <begin position="65"/>
        <end position="86"/>
    </location>
</feature>
<gene>
    <name evidence="2" type="ORF">Micbo1qcDRAFT_25530</name>
</gene>
<organism evidence="2 3">
    <name type="scientific">Microdochium bolleyi</name>
    <dbReference type="NCBI Taxonomy" id="196109"/>
    <lineage>
        <taxon>Eukaryota</taxon>
        <taxon>Fungi</taxon>
        <taxon>Dikarya</taxon>
        <taxon>Ascomycota</taxon>
        <taxon>Pezizomycotina</taxon>
        <taxon>Sordariomycetes</taxon>
        <taxon>Xylariomycetidae</taxon>
        <taxon>Xylariales</taxon>
        <taxon>Microdochiaceae</taxon>
        <taxon>Microdochium</taxon>
    </lineage>
</organism>
<reference evidence="3" key="1">
    <citation type="submission" date="2016-02" db="EMBL/GenBank/DDBJ databases">
        <title>Draft genome sequence of Microdochium bolleyi, a fungal endophyte of beachgrass.</title>
        <authorList>
            <consortium name="DOE Joint Genome Institute"/>
            <person name="David A.S."/>
            <person name="May G."/>
            <person name="Haridas S."/>
            <person name="Lim J."/>
            <person name="Wang M."/>
            <person name="Labutti K."/>
            <person name="Lipzen A."/>
            <person name="Barry K."/>
            <person name="Grigoriev I.V."/>
        </authorList>
    </citation>
    <scope>NUCLEOTIDE SEQUENCE [LARGE SCALE GENOMIC DNA]</scope>
    <source>
        <strain evidence="3">J235TASD1</strain>
    </source>
</reference>
<protein>
    <submittedName>
        <fullName evidence="2">Uncharacterized protein</fullName>
    </submittedName>
</protein>
<dbReference type="AlphaFoldDB" id="A0A136JDR9"/>
<proteinExistence type="predicted"/>
<keyword evidence="3" id="KW-1185">Reference proteome</keyword>
<evidence type="ECO:0000256" key="1">
    <source>
        <dbReference type="SAM" id="MobiDB-lite"/>
    </source>
</evidence>
<accession>A0A136JDR9</accession>
<dbReference type="Proteomes" id="UP000070501">
    <property type="component" value="Unassembled WGS sequence"/>
</dbReference>
<sequence length="223" mass="25163">MPHPFHPDDFPVNEDIYLEPTKVFYVKGGIHFKTDAHIYELTGKLRKPFDDFGSSFQKEAAKVAQRMAEGDEEKGQGPESPKYTITSSGSMMRTLKTMVDENGEKVCDLNMTFVSFDNSTVRFPSGSEHSRHDIEMYAVDDKLADKHEAFIRHSVPYFWDLTQGGQIGYLHKCLNQKRCEVGQCTPYGMGKDLILALNGDEVDEVVALSTCMILLNGRNAMDH</sequence>
<name>A0A136JDR9_9PEZI</name>
<dbReference type="InParanoid" id="A0A136JDR9"/>
<evidence type="ECO:0000313" key="2">
    <source>
        <dbReference type="EMBL" id="KXJ95311.1"/>
    </source>
</evidence>
<evidence type="ECO:0000313" key="3">
    <source>
        <dbReference type="Proteomes" id="UP000070501"/>
    </source>
</evidence>
<dbReference type="EMBL" id="KQ964246">
    <property type="protein sequence ID" value="KXJ95311.1"/>
    <property type="molecule type" value="Genomic_DNA"/>
</dbReference>
<dbReference type="OrthoDB" id="21214at2759"/>